<comment type="caution">
    <text evidence="2">The sequence shown here is derived from an EMBL/GenBank/DDBJ whole genome shotgun (WGS) entry which is preliminary data.</text>
</comment>
<evidence type="ECO:0000313" key="3">
    <source>
        <dbReference type="Proteomes" id="UP000730618"/>
    </source>
</evidence>
<dbReference type="InterPro" id="IPR002575">
    <property type="entry name" value="Aminoglycoside_PTrfase"/>
</dbReference>
<proteinExistence type="predicted"/>
<protein>
    <recommendedName>
        <fullName evidence="1">Aminoglycoside phosphotransferase domain-containing protein</fullName>
    </recommendedName>
</protein>
<evidence type="ECO:0000313" key="2">
    <source>
        <dbReference type="EMBL" id="CAG7618241.1"/>
    </source>
</evidence>
<accession>A0ABN7TFK4</accession>
<dbReference type="Proteomes" id="UP000730618">
    <property type="component" value="Unassembled WGS sequence"/>
</dbReference>
<reference evidence="2 3" key="1">
    <citation type="submission" date="2021-06" db="EMBL/GenBank/DDBJ databases">
        <authorList>
            <person name="Criscuolo A."/>
        </authorList>
    </citation>
    <scope>NUCLEOTIDE SEQUENCE [LARGE SCALE GENOMIC DNA]</scope>
    <source>
        <strain evidence="3">CIP 111802</strain>
    </source>
</reference>
<sequence length="267" mass="30001">MKQIGRGRTADIFEYGENKILKLYRKGFPEDFIQREFDASQFVCSLGIPSPHAYELARKEGRLGIVFDRVNGVSMLSAMSKNVWLLGKHSTTLAALHYDLHTQSAPGRLRKQKAVLSEHIQAAQLLTEEEKGRILRYLKALPDDDKLCHGDFHPDNVLVGDGIRIIDWMTGMSGNPAGDAARSILLLSYGTMPDGTPNIVKAIVQFMRNKIRKGYTKHYLELSGQPYSNIDSWMLPVAAARLVEWIPPAEKNSLLELIRERLGSIPM</sequence>
<name>A0ABN7TFK4_9BACL</name>
<gene>
    <name evidence="2" type="ORF">PAECIP111802_00499</name>
</gene>
<keyword evidence="3" id="KW-1185">Reference proteome</keyword>
<organism evidence="2 3">
    <name type="scientific">Paenibacillus allorhizosphaerae</name>
    <dbReference type="NCBI Taxonomy" id="2849866"/>
    <lineage>
        <taxon>Bacteria</taxon>
        <taxon>Bacillati</taxon>
        <taxon>Bacillota</taxon>
        <taxon>Bacilli</taxon>
        <taxon>Bacillales</taxon>
        <taxon>Paenibacillaceae</taxon>
        <taxon>Paenibacillus</taxon>
    </lineage>
</organism>
<evidence type="ECO:0000259" key="1">
    <source>
        <dbReference type="Pfam" id="PF01636"/>
    </source>
</evidence>
<dbReference type="EMBL" id="CAJVCE010000001">
    <property type="protein sequence ID" value="CAG7618241.1"/>
    <property type="molecule type" value="Genomic_DNA"/>
</dbReference>
<dbReference type="RefSeq" id="WP_218096858.1">
    <property type="nucleotide sequence ID" value="NZ_CAJVCE010000001.1"/>
</dbReference>
<feature type="domain" description="Aminoglycoside phosphotransferase" evidence="1">
    <location>
        <begin position="2"/>
        <end position="189"/>
    </location>
</feature>
<dbReference type="Pfam" id="PF01636">
    <property type="entry name" value="APH"/>
    <property type="match status" value="1"/>
</dbReference>